<dbReference type="InterPro" id="IPR006500">
    <property type="entry name" value="Helicase_put_C_phage/plasmid"/>
</dbReference>
<organism evidence="5 6">
    <name type="scientific">Aromatoleum toluolicum</name>
    <dbReference type="NCBI Taxonomy" id="90060"/>
    <lineage>
        <taxon>Bacteria</taxon>
        <taxon>Pseudomonadati</taxon>
        <taxon>Pseudomonadota</taxon>
        <taxon>Betaproteobacteria</taxon>
        <taxon>Rhodocyclales</taxon>
        <taxon>Rhodocyclaceae</taxon>
        <taxon>Aromatoleum</taxon>
    </lineage>
</organism>
<dbReference type="InterPro" id="IPR027417">
    <property type="entry name" value="P-loop_NTPase"/>
</dbReference>
<dbReference type="SUPFAM" id="SSF52540">
    <property type="entry name" value="P-loop containing nucleoside triphosphate hydrolases"/>
    <property type="match status" value="1"/>
</dbReference>
<dbReference type="InterPro" id="IPR045455">
    <property type="entry name" value="NrS-1_pol-like_helicase"/>
</dbReference>
<reference evidence="5 6" key="1">
    <citation type="submission" date="2019-12" db="EMBL/GenBank/DDBJ databases">
        <title>Comparative genomics gives insights into the taxonomy of the Azoarcus-Aromatoleum group and reveals separate origins of nif in the plant-associated Azoarcus and non-plant-associated Aromatoleum sub-groups.</title>
        <authorList>
            <person name="Lafos M."/>
            <person name="Maluk M."/>
            <person name="Batista M."/>
            <person name="Junghare M."/>
            <person name="Carmona M."/>
            <person name="Faoro H."/>
            <person name="Cruz L.M."/>
            <person name="Battistoni F."/>
            <person name="De Souza E."/>
            <person name="Pedrosa F."/>
            <person name="Chen W.-M."/>
            <person name="Poole P.S."/>
            <person name="Dixon R.A."/>
            <person name="James E.K."/>
        </authorList>
    </citation>
    <scope>NUCLEOTIDE SEQUENCE [LARGE SCALE GENOMIC DNA]</scope>
    <source>
        <strain evidence="5 6">T</strain>
    </source>
</reference>
<accession>A0ABX1NA82</accession>
<dbReference type="PROSITE" id="PS51206">
    <property type="entry name" value="SF3_HELICASE_1"/>
    <property type="match status" value="1"/>
</dbReference>
<dbReference type="PANTHER" id="PTHR35372:SF2">
    <property type="entry name" value="SF3 HELICASE DOMAIN-CONTAINING PROTEIN"/>
    <property type="match status" value="1"/>
</dbReference>
<gene>
    <name evidence="5" type="ORF">GPA27_02030</name>
</gene>
<evidence type="ECO:0000259" key="4">
    <source>
        <dbReference type="PROSITE" id="PS51206"/>
    </source>
</evidence>
<dbReference type="Pfam" id="PF19263">
    <property type="entry name" value="DUF5906"/>
    <property type="match status" value="1"/>
</dbReference>
<dbReference type="RefSeq" id="WP_169137303.1">
    <property type="nucleotide sequence ID" value="NZ_WTVS01000002.1"/>
</dbReference>
<comment type="caution">
    <text evidence="5">The sequence shown here is derived from an EMBL/GenBank/DDBJ whole genome shotgun (WGS) entry which is preliminary data.</text>
</comment>
<keyword evidence="2" id="KW-0378">Hydrolase</keyword>
<evidence type="ECO:0000313" key="5">
    <source>
        <dbReference type="EMBL" id="NMF96174.1"/>
    </source>
</evidence>
<keyword evidence="3" id="KW-0067">ATP-binding</keyword>
<keyword evidence="1" id="KW-0547">Nucleotide-binding</keyword>
<dbReference type="Gene3D" id="3.40.50.300">
    <property type="entry name" value="P-loop containing nucleotide triphosphate hydrolases"/>
    <property type="match status" value="1"/>
</dbReference>
<name>A0ABX1NA82_9RHOO</name>
<feature type="domain" description="SF3 helicase" evidence="4">
    <location>
        <begin position="144"/>
        <end position="294"/>
    </location>
</feature>
<proteinExistence type="predicted"/>
<protein>
    <submittedName>
        <fullName evidence="5">DNA primase</fullName>
    </submittedName>
</protein>
<dbReference type="EMBL" id="WTVS01000002">
    <property type="protein sequence ID" value="NMF96174.1"/>
    <property type="molecule type" value="Genomic_DNA"/>
</dbReference>
<dbReference type="InterPro" id="IPR051620">
    <property type="entry name" value="ORF904-like_C"/>
</dbReference>
<evidence type="ECO:0000256" key="2">
    <source>
        <dbReference type="ARBA" id="ARBA00022801"/>
    </source>
</evidence>
<dbReference type="InterPro" id="IPR014015">
    <property type="entry name" value="Helicase_SF3_DNA-vir"/>
</dbReference>
<dbReference type="Proteomes" id="UP000634522">
    <property type="component" value="Unassembled WGS sequence"/>
</dbReference>
<evidence type="ECO:0000313" key="6">
    <source>
        <dbReference type="Proteomes" id="UP000634522"/>
    </source>
</evidence>
<keyword evidence="6" id="KW-1185">Reference proteome</keyword>
<dbReference type="PANTHER" id="PTHR35372">
    <property type="entry name" value="ATP BINDING PROTEIN-RELATED"/>
    <property type="match status" value="1"/>
</dbReference>
<evidence type="ECO:0000256" key="1">
    <source>
        <dbReference type="ARBA" id="ARBA00022741"/>
    </source>
</evidence>
<evidence type="ECO:0000256" key="3">
    <source>
        <dbReference type="ARBA" id="ARBA00022840"/>
    </source>
</evidence>
<dbReference type="NCBIfam" id="TIGR01613">
    <property type="entry name" value="primase_Cterm"/>
    <property type="match status" value="1"/>
</dbReference>
<sequence length="439" mass="48587">MASDFDMSEFLNDFNALGKYTCIDEVMYRWNGNNWTVLTDKYGEAEVLAWLKEHAPHNVSRSTARNAWGTLKLDLLCATKKATESGALIPCQGTYVRVSESGELTTISPSRELQCSYALSCAYESAAEAPTFARFLEQILPDEELRKRVQEFVGYTLLGDHRYQCAGMWLGSGANGKGVLSNIVQALHQEVAAIQLDNKSRFALSGLHRASLIVADELPPSKLDEGRLKSVTAGEPVFIDIKGETPITTRVRGKLLVLGNNFPAVNDGSDGFWRRWEVIPFQVTIPPAQRNPKLAEQIIKTELSGVLNWAIEGLQRLLRRDGFDPVRPEAMNRAIKTAKMVADDVTGWLADRVVSVTGPVTAKKNLVYADYHHWCAANDFAPRAPQGFWLKLKRCRTDMTAKKVRVHGGATLNACSIVLQPEVEPDVCTAPFEHLALAA</sequence>